<sequence length="108" mass="12236">MRHDLRGSLKQDITCNGKAEAADLIKVSLAAEDNVRWAHPWRRAINRSSTKCSHLRLGYEGGKSQIFILNSHSSHAQNLGQEFMIRDRNVLTETSVREGVIRRSPRLA</sequence>
<protein>
    <submittedName>
        <fullName evidence="1">Uncharacterized protein</fullName>
    </submittedName>
</protein>
<dbReference type="AlphaFoldDB" id="A0AAV2CVM2"/>
<name>A0AAV2CVM2_9ROSI</name>
<keyword evidence="2" id="KW-1185">Reference proteome</keyword>
<reference evidence="1 2" key="1">
    <citation type="submission" date="2024-04" db="EMBL/GenBank/DDBJ databases">
        <authorList>
            <person name="Fracassetti M."/>
        </authorList>
    </citation>
    <scope>NUCLEOTIDE SEQUENCE [LARGE SCALE GENOMIC DNA]</scope>
</reference>
<dbReference type="EMBL" id="OZ034814">
    <property type="protein sequence ID" value="CAL1360206.1"/>
    <property type="molecule type" value="Genomic_DNA"/>
</dbReference>
<organism evidence="1 2">
    <name type="scientific">Linum trigynum</name>
    <dbReference type="NCBI Taxonomy" id="586398"/>
    <lineage>
        <taxon>Eukaryota</taxon>
        <taxon>Viridiplantae</taxon>
        <taxon>Streptophyta</taxon>
        <taxon>Embryophyta</taxon>
        <taxon>Tracheophyta</taxon>
        <taxon>Spermatophyta</taxon>
        <taxon>Magnoliopsida</taxon>
        <taxon>eudicotyledons</taxon>
        <taxon>Gunneridae</taxon>
        <taxon>Pentapetalae</taxon>
        <taxon>rosids</taxon>
        <taxon>fabids</taxon>
        <taxon>Malpighiales</taxon>
        <taxon>Linaceae</taxon>
        <taxon>Linum</taxon>
    </lineage>
</organism>
<dbReference type="Proteomes" id="UP001497516">
    <property type="component" value="Chromosome 10"/>
</dbReference>
<evidence type="ECO:0000313" key="2">
    <source>
        <dbReference type="Proteomes" id="UP001497516"/>
    </source>
</evidence>
<accession>A0AAV2CVM2</accession>
<gene>
    <name evidence="1" type="ORF">LTRI10_LOCUS7656</name>
</gene>
<evidence type="ECO:0000313" key="1">
    <source>
        <dbReference type="EMBL" id="CAL1360206.1"/>
    </source>
</evidence>
<proteinExistence type="predicted"/>